<protein>
    <recommendedName>
        <fullName evidence="2">N-formylglutamate amidohydrolase</fullName>
    </recommendedName>
</protein>
<dbReference type="Pfam" id="PF05013">
    <property type="entry name" value="FGase"/>
    <property type="match status" value="1"/>
</dbReference>
<dbReference type="SUPFAM" id="SSF53187">
    <property type="entry name" value="Zn-dependent exopeptidases"/>
    <property type="match status" value="1"/>
</dbReference>
<dbReference type="EMBL" id="UINC01184965">
    <property type="protein sequence ID" value="SVD96442.1"/>
    <property type="molecule type" value="Genomic_DNA"/>
</dbReference>
<evidence type="ECO:0008006" key="2">
    <source>
        <dbReference type="Google" id="ProtNLM"/>
    </source>
</evidence>
<accession>A0A382ZLV8</accession>
<reference evidence="1" key="1">
    <citation type="submission" date="2018-05" db="EMBL/GenBank/DDBJ databases">
        <authorList>
            <person name="Lanie J.A."/>
            <person name="Ng W.-L."/>
            <person name="Kazmierczak K.M."/>
            <person name="Andrzejewski T.M."/>
            <person name="Davidsen T.M."/>
            <person name="Wayne K.J."/>
            <person name="Tettelin H."/>
            <person name="Glass J.I."/>
            <person name="Rusch D."/>
            <person name="Podicherti R."/>
            <person name="Tsui H.-C.T."/>
            <person name="Winkler M.E."/>
        </authorList>
    </citation>
    <scope>NUCLEOTIDE SEQUENCE</scope>
</reference>
<feature type="non-terminal residue" evidence="1">
    <location>
        <position position="1"/>
    </location>
</feature>
<organism evidence="1">
    <name type="scientific">marine metagenome</name>
    <dbReference type="NCBI Taxonomy" id="408172"/>
    <lineage>
        <taxon>unclassified sequences</taxon>
        <taxon>metagenomes</taxon>
        <taxon>ecological metagenomes</taxon>
    </lineage>
</organism>
<evidence type="ECO:0000313" key="1">
    <source>
        <dbReference type="EMBL" id="SVD96442.1"/>
    </source>
</evidence>
<sequence>RLLVDPERFRDDAQEPMSSLGMGVVYTKTHHGRDLKSDRVREALLEEYYDPHHTAMDAWASDRRRRHGRCLIIDCHSFPRTPLPCDLDQTTSRPDICIGTSPVHTTDTVARVACSAFEARGYTVEVNRPYQGTIVPPRCLGKDPFVQSIMIEVGRWLYMDEATGERLSAFETCQKSVQTAMEAIVEAWRGNAALQEEKEQIDDGPSRP</sequence>
<dbReference type="InterPro" id="IPR007709">
    <property type="entry name" value="N-FG_amidohydro"/>
</dbReference>
<proteinExistence type="predicted"/>
<dbReference type="Gene3D" id="3.40.630.40">
    <property type="entry name" value="Zn-dependent exopeptidases"/>
    <property type="match status" value="1"/>
</dbReference>
<dbReference type="AlphaFoldDB" id="A0A382ZLV8"/>
<gene>
    <name evidence="1" type="ORF">METZ01_LOCUS449296</name>
</gene>
<name>A0A382ZLV8_9ZZZZ</name>